<name>A0A8X6L3U3_TRICU</name>
<protein>
    <submittedName>
        <fullName evidence="2">Uncharacterized protein</fullName>
    </submittedName>
</protein>
<keyword evidence="1" id="KW-0812">Transmembrane</keyword>
<keyword evidence="3" id="KW-1185">Reference proteome</keyword>
<evidence type="ECO:0000313" key="3">
    <source>
        <dbReference type="Proteomes" id="UP000887116"/>
    </source>
</evidence>
<feature type="transmembrane region" description="Helical" evidence="1">
    <location>
        <begin position="67"/>
        <end position="89"/>
    </location>
</feature>
<reference evidence="2" key="1">
    <citation type="submission" date="2020-07" db="EMBL/GenBank/DDBJ databases">
        <title>Multicomponent nature underlies the extraordinary mechanical properties of spider dragline silk.</title>
        <authorList>
            <person name="Kono N."/>
            <person name="Nakamura H."/>
            <person name="Mori M."/>
            <person name="Yoshida Y."/>
            <person name="Ohtoshi R."/>
            <person name="Malay A.D."/>
            <person name="Moran D.A.P."/>
            <person name="Tomita M."/>
            <person name="Numata K."/>
            <person name="Arakawa K."/>
        </authorList>
    </citation>
    <scope>NUCLEOTIDE SEQUENCE</scope>
</reference>
<organism evidence="2 3">
    <name type="scientific">Trichonephila clavata</name>
    <name type="common">Joro spider</name>
    <name type="synonym">Nephila clavata</name>
    <dbReference type="NCBI Taxonomy" id="2740835"/>
    <lineage>
        <taxon>Eukaryota</taxon>
        <taxon>Metazoa</taxon>
        <taxon>Ecdysozoa</taxon>
        <taxon>Arthropoda</taxon>
        <taxon>Chelicerata</taxon>
        <taxon>Arachnida</taxon>
        <taxon>Araneae</taxon>
        <taxon>Araneomorphae</taxon>
        <taxon>Entelegynae</taxon>
        <taxon>Araneoidea</taxon>
        <taxon>Nephilidae</taxon>
        <taxon>Trichonephila</taxon>
    </lineage>
</organism>
<dbReference type="AlphaFoldDB" id="A0A8X6L3U3"/>
<dbReference type="EMBL" id="BMAO01034463">
    <property type="protein sequence ID" value="GFQ96725.1"/>
    <property type="molecule type" value="Genomic_DNA"/>
</dbReference>
<keyword evidence="1" id="KW-1133">Transmembrane helix</keyword>
<dbReference type="Proteomes" id="UP000887116">
    <property type="component" value="Unassembled WGS sequence"/>
</dbReference>
<accession>A0A8X6L3U3</accession>
<evidence type="ECO:0000256" key="1">
    <source>
        <dbReference type="SAM" id="Phobius"/>
    </source>
</evidence>
<evidence type="ECO:0000313" key="2">
    <source>
        <dbReference type="EMBL" id="GFQ96725.1"/>
    </source>
</evidence>
<gene>
    <name evidence="2" type="ORF">TNCT_36051</name>
</gene>
<sequence length="100" mass="11932">MLRRPRIVSAYIMKECRLIYYGNWNDEVTNHIVRKAEPVIKELIIYSSFACDYCALKCLRNVYEIPLAIISSLSVHLACYLGMAEWVALEIWRFWFMRFC</sequence>
<dbReference type="OrthoDB" id="10292677at2759"/>
<proteinExistence type="predicted"/>
<comment type="caution">
    <text evidence="2">The sequence shown here is derived from an EMBL/GenBank/DDBJ whole genome shotgun (WGS) entry which is preliminary data.</text>
</comment>
<keyword evidence="1" id="KW-0472">Membrane</keyword>